<dbReference type="PANTHER" id="PTHR48050:SF13">
    <property type="entry name" value="STEROL 3-BETA-GLUCOSYLTRANSFERASE UGT80A2"/>
    <property type="match status" value="1"/>
</dbReference>
<comment type="caution">
    <text evidence="1">The sequence shown here is derived from an EMBL/GenBank/DDBJ whole genome shotgun (WGS) entry which is preliminary data.</text>
</comment>
<dbReference type="Gene3D" id="3.40.50.2000">
    <property type="entry name" value="Glycogen Phosphorylase B"/>
    <property type="match status" value="2"/>
</dbReference>
<name>A0A433NMF7_CHLFR</name>
<dbReference type="InterPro" id="IPR050426">
    <property type="entry name" value="Glycosyltransferase_28"/>
</dbReference>
<proteinExistence type="predicted"/>
<dbReference type="PANTHER" id="PTHR48050">
    <property type="entry name" value="STEROL 3-BETA-GLUCOSYLTRANSFERASE"/>
    <property type="match status" value="1"/>
</dbReference>
<dbReference type="RefSeq" id="WP_016873303.1">
    <property type="nucleotide sequence ID" value="NZ_AJLN01000040.1"/>
</dbReference>
<keyword evidence="1" id="KW-0808">Transferase</keyword>
<dbReference type="FunFam" id="3.40.50.2000:FF:000072">
    <property type="entry name" value="Glycosyl transferase"/>
    <property type="match status" value="1"/>
</dbReference>
<reference evidence="1 2" key="1">
    <citation type="journal article" date="2019" name="Genome Biol. Evol.">
        <title>Day and night: Metabolic profiles and evolutionary relationships of six axenic non-marine cyanobacteria.</title>
        <authorList>
            <person name="Will S.E."/>
            <person name="Henke P."/>
            <person name="Boedeker C."/>
            <person name="Huang S."/>
            <person name="Brinkmann H."/>
            <person name="Rohde M."/>
            <person name="Jarek M."/>
            <person name="Friedl T."/>
            <person name="Seufert S."/>
            <person name="Schumacher M."/>
            <person name="Overmann J."/>
            <person name="Neumann-Schaal M."/>
            <person name="Petersen J."/>
        </authorList>
    </citation>
    <scope>NUCLEOTIDE SEQUENCE [LARGE SCALE GENOMIC DNA]</scope>
    <source>
        <strain evidence="1 2">PCC 6912</strain>
    </source>
</reference>
<accession>A0A433NMF7</accession>
<evidence type="ECO:0000313" key="1">
    <source>
        <dbReference type="EMBL" id="RUR84253.1"/>
    </source>
</evidence>
<evidence type="ECO:0000313" key="2">
    <source>
        <dbReference type="Proteomes" id="UP000268857"/>
    </source>
</evidence>
<keyword evidence="2" id="KW-1185">Reference proteome</keyword>
<gene>
    <name evidence="1" type="ORF">PCC6912_18470</name>
</gene>
<dbReference type="AlphaFoldDB" id="A0A433NMF7"/>
<dbReference type="STRING" id="211165.GCA_000317285_00732"/>
<dbReference type="GO" id="GO:0008194">
    <property type="term" value="F:UDP-glycosyltransferase activity"/>
    <property type="evidence" value="ECO:0007669"/>
    <property type="project" value="InterPro"/>
</dbReference>
<dbReference type="GO" id="GO:0017000">
    <property type="term" value="P:antibiotic biosynthetic process"/>
    <property type="evidence" value="ECO:0007669"/>
    <property type="project" value="UniProtKB-ARBA"/>
</dbReference>
<protein>
    <submittedName>
        <fullName evidence="1">Glycosyl transferase</fullName>
    </submittedName>
</protein>
<dbReference type="Pfam" id="PF00201">
    <property type="entry name" value="UDPGT"/>
    <property type="match status" value="1"/>
</dbReference>
<dbReference type="GO" id="GO:0016758">
    <property type="term" value="F:hexosyltransferase activity"/>
    <property type="evidence" value="ECO:0007669"/>
    <property type="project" value="UniProtKB-ARBA"/>
</dbReference>
<sequence length="423" mass="47201">MAHFGILCLGATGHLNTMFPLGHELQQRGHRVTIFSAPDTQSKVQAAGFNFYDIYFQSDTTNNQEQTSTDKAGALTNLINIRRTLKKFAQNAQTRLQKAPAIIREQGVEALIVDLSVFEGGTIADYLNLPYVTMCCMLPFYQDPTIPPIPTTWQYSPAWWAQLRNRTAYGLLNLMAQPVLQVVSRYRQMWNLPAYTHPNDIFSKLAIITRHIPEFEFPRQLPLHFHFTGSFHQSIARQPIAFPFERLDGRPLIYASMGTVQNRFSFIFRTIAEACASPDTQLVISLGGRLDPEAFSNLPGNPIVVKYAPQLELLQRASLNITHAGLNTTLESLSYGVPMVAIPVTDDQPGVAARIAWTGTGEIVTLSQLSVPKLRGAIERVLTEGSYKQNAVRLQALMRQTRGVNRAADIIEQAVSTKSPVIY</sequence>
<dbReference type="SUPFAM" id="SSF53756">
    <property type="entry name" value="UDP-Glycosyltransferase/glycogen phosphorylase"/>
    <property type="match status" value="1"/>
</dbReference>
<dbReference type="CDD" id="cd03784">
    <property type="entry name" value="GT1_Gtf-like"/>
    <property type="match status" value="1"/>
</dbReference>
<dbReference type="InterPro" id="IPR002213">
    <property type="entry name" value="UDP_glucos_trans"/>
</dbReference>
<dbReference type="OrthoDB" id="9805366at2"/>
<dbReference type="EMBL" id="RSCJ01000005">
    <property type="protein sequence ID" value="RUR84253.1"/>
    <property type="molecule type" value="Genomic_DNA"/>
</dbReference>
<dbReference type="Proteomes" id="UP000268857">
    <property type="component" value="Unassembled WGS sequence"/>
</dbReference>
<organism evidence="1 2">
    <name type="scientific">Chlorogloeopsis fritschii PCC 6912</name>
    <dbReference type="NCBI Taxonomy" id="211165"/>
    <lineage>
        <taxon>Bacteria</taxon>
        <taxon>Bacillati</taxon>
        <taxon>Cyanobacteriota</taxon>
        <taxon>Cyanophyceae</taxon>
        <taxon>Nostocales</taxon>
        <taxon>Chlorogloeopsidaceae</taxon>
        <taxon>Chlorogloeopsis</taxon>
    </lineage>
</organism>